<evidence type="ECO:0000256" key="1">
    <source>
        <dbReference type="SAM" id="MobiDB-lite"/>
    </source>
</evidence>
<dbReference type="Proteomes" id="UP000018144">
    <property type="component" value="Unassembled WGS sequence"/>
</dbReference>
<gene>
    <name evidence="2" type="ORF">PCON_05817</name>
</gene>
<organism evidence="2 3">
    <name type="scientific">Pyronema omphalodes (strain CBS 100304)</name>
    <name type="common">Pyronema confluens</name>
    <dbReference type="NCBI Taxonomy" id="1076935"/>
    <lineage>
        <taxon>Eukaryota</taxon>
        <taxon>Fungi</taxon>
        <taxon>Dikarya</taxon>
        <taxon>Ascomycota</taxon>
        <taxon>Pezizomycotina</taxon>
        <taxon>Pezizomycetes</taxon>
        <taxon>Pezizales</taxon>
        <taxon>Pyronemataceae</taxon>
        <taxon>Pyronema</taxon>
    </lineage>
</organism>
<protein>
    <submittedName>
        <fullName evidence="2">Uncharacterized protein</fullName>
    </submittedName>
</protein>
<feature type="region of interest" description="Disordered" evidence="1">
    <location>
        <begin position="149"/>
        <end position="185"/>
    </location>
</feature>
<dbReference type="AlphaFoldDB" id="U4KXK3"/>
<evidence type="ECO:0000313" key="2">
    <source>
        <dbReference type="EMBL" id="CCX06230.1"/>
    </source>
</evidence>
<keyword evidence="3" id="KW-1185">Reference proteome</keyword>
<name>U4KXK3_PYROM</name>
<proteinExistence type="predicted"/>
<evidence type="ECO:0000313" key="3">
    <source>
        <dbReference type="Proteomes" id="UP000018144"/>
    </source>
</evidence>
<reference evidence="2 3" key="1">
    <citation type="journal article" date="2013" name="PLoS Genet.">
        <title>The genome and development-dependent transcriptomes of Pyronema confluens: a window into fungal evolution.</title>
        <authorList>
            <person name="Traeger S."/>
            <person name="Altegoer F."/>
            <person name="Freitag M."/>
            <person name="Gabaldon T."/>
            <person name="Kempken F."/>
            <person name="Kumar A."/>
            <person name="Marcet-Houben M."/>
            <person name="Poggeler S."/>
            <person name="Stajich J.E."/>
            <person name="Nowrousian M."/>
        </authorList>
    </citation>
    <scope>NUCLEOTIDE SEQUENCE [LARGE SCALE GENOMIC DNA]</scope>
    <source>
        <strain evidence="3">CBS 100304</strain>
        <tissue evidence="2">Vegetative mycelium</tissue>
    </source>
</reference>
<dbReference type="EMBL" id="HF935283">
    <property type="protein sequence ID" value="CCX06230.1"/>
    <property type="molecule type" value="Genomic_DNA"/>
</dbReference>
<accession>U4KXK3</accession>
<sequence length="217" mass="23371">MFDTIYDNKSSATRAPEPLNGHLVSWDLLVLRADIEKPCQICNVNSYTVGSRMGQCTRCSLCFCYRCIIEYRNEGHEIITKRCTSAPIEEAEVPGIMMMDAPASPVAPESPAGIIILDSSRAPLSSESLELNEDTVACDALLTMSSSPASRAGKRKASWDDDPSKDDNKAAGDDSASDTGYSEYSKGSVASSISLAGVWKDPNGTESDAYPQGLIWV</sequence>